<name>A0ABN2S916_9PSEU</name>
<organism evidence="4 5">
    <name type="scientific">Amycolatopsis minnesotensis</name>
    <dbReference type="NCBI Taxonomy" id="337894"/>
    <lineage>
        <taxon>Bacteria</taxon>
        <taxon>Bacillati</taxon>
        <taxon>Actinomycetota</taxon>
        <taxon>Actinomycetes</taxon>
        <taxon>Pseudonocardiales</taxon>
        <taxon>Pseudonocardiaceae</taxon>
        <taxon>Amycolatopsis</taxon>
    </lineage>
</organism>
<evidence type="ECO:0000313" key="5">
    <source>
        <dbReference type="Proteomes" id="UP001501116"/>
    </source>
</evidence>
<dbReference type="Gene3D" id="1.20.1170.10">
    <property type="match status" value="1"/>
</dbReference>
<feature type="transmembrane region" description="Helical" evidence="1">
    <location>
        <begin position="21"/>
        <end position="41"/>
    </location>
</feature>
<dbReference type="PANTHER" id="PTHR33371:SF4">
    <property type="entry name" value="INTERMEMBRANE PHOSPHOLIPID TRANSPORT SYSTEM BINDING PROTEIN MLAD"/>
    <property type="match status" value="1"/>
</dbReference>
<proteinExistence type="predicted"/>
<accession>A0ABN2S916</accession>
<comment type="caution">
    <text evidence="4">The sequence shown here is derived from an EMBL/GenBank/DDBJ whole genome shotgun (WGS) entry which is preliminary data.</text>
</comment>
<reference evidence="4 5" key="1">
    <citation type="journal article" date="2019" name="Int. J. Syst. Evol. Microbiol.">
        <title>The Global Catalogue of Microorganisms (GCM) 10K type strain sequencing project: providing services to taxonomists for standard genome sequencing and annotation.</title>
        <authorList>
            <consortium name="The Broad Institute Genomics Platform"/>
            <consortium name="The Broad Institute Genome Sequencing Center for Infectious Disease"/>
            <person name="Wu L."/>
            <person name="Ma J."/>
        </authorList>
    </citation>
    <scope>NUCLEOTIDE SEQUENCE [LARGE SCALE GENOMIC DNA]</scope>
    <source>
        <strain evidence="4 5">JCM 14545</strain>
    </source>
</reference>
<dbReference type="InterPro" id="IPR005693">
    <property type="entry name" value="Mce"/>
</dbReference>
<keyword evidence="1" id="KW-0812">Transmembrane</keyword>
<keyword evidence="1" id="KW-1133">Transmembrane helix</keyword>
<gene>
    <name evidence="4" type="ORF">GCM10009754_69290</name>
</gene>
<dbReference type="Pfam" id="PF02470">
    <property type="entry name" value="MlaD"/>
    <property type="match status" value="1"/>
</dbReference>
<dbReference type="EMBL" id="BAAANN010000037">
    <property type="protein sequence ID" value="GAA1982519.1"/>
    <property type="molecule type" value="Genomic_DNA"/>
</dbReference>
<dbReference type="RefSeq" id="WP_344428823.1">
    <property type="nucleotide sequence ID" value="NZ_BAAANN010000037.1"/>
</dbReference>
<dbReference type="NCBIfam" id="TIGR00996">
    <property type="entry name" value="Mtu_fam_mce"/>
    <property type="match status" value="1"/>
</dbReference>
<dbReference type="InterPro" id="IPR052336">
    <property type="entry name" value="MlaD_Phospholipid_Transporter"/>
</dbReference>
<dbReference type="Proteomes" id="UP001501116">
    <property type="component" value="Unassembled WGS sequence"/>
</dbReference>
<dbReference type="InterPro" id="IPR003399">
    <property type="entry name" value="Mce/MlaD"/>
</dbReference>
<evidence type="ECO:0000259" key="2">
    <source>
        <dbReference type="Pfam" id="PF02470"/>
    </source>
</evidence>
<protein>
    <submittedName>
        <fullName evidence="4">MCE family protein</fullName>
    </submittedName>
</protein>
<feature type="domain" description="Mce/MlaD" evidence="2">
    <location>
        <begin position="45"/>
        <end position="118"/>
    </location>
</feature>
<dbReference type="InterPro" id="IPR024516">
    <property type="entry name" value="Mce_C"/>
</dbReference>
<keyword evidence="1" id="KW-0472">Membrane</keyword>
<dbReference type="PANTHER" id="PTHR33371">
    <property type="entry name" value="INTERMEMBRANE PHOSPHOLIPID TRANSPORT SYSTEM BINDING PROTEIN MLAD-RELATED"/>
    <property type="match status" value="1"/>
</dbReference>
<keyword evidence="5" id="KW-1185">Reference proteome</keyword>
<evidence type="ECO:0000259" key="3">
    <source>
        <dbReference type="Pfam" id="PF11887"/>
    </source>
</evidence>
<evidence type="ECO:0000256" key="1">
    <source>
        <dbReference type="SAM" id="Phobius"/>
    </source>
</evidence>
<dbReference type="Pfam" id="PF11887">
    <property type="entry name" value="Mce4_CUP1"/>
    <property type="match status" value="1"/>
</dbReference>
<feature type="domain" description="Mammalian cell entry C-terminal" evidence="3">
    <location>
        <begin position="128"/>
        <end position="308"/>
    </location>
</feature>
<sequence>MATMVLEDMGVHKGRRQLLRWIAAGVLAALLACAVWAFVAMTPDKRVTAYFSAAVGIYPASDVRVLGVAVGSVDSVEPSGKQVKVTLSLRGDVKLPSNVSAVVVTPSLVADRYVQLSPVYTGGAEFGDDAEIPAQRTATPVEIDQLMKSLNELTTALGPKGANADGAVSELLNQGAKTLDGNGKAAGEAVRQLGDFARTLSGSKDKLFSTVDNLSKFTAMLAADDDQVDKAGRQLTSITKVLADQRDEFSGALTELTQALSTVKGFINDNRGKVKSNVDKLAEITKTLSAQKASLAEALDAAPNTLTNLLEAYNPATKTLDGRANLNEFRGIGTQAGGASAQSFCAGGCAPGARSDGLVVANARRGDLPALPLPPFGDVFATPEKAGGR</sequence>
<evidence type="ECO:0000313" key="4">
    <source>
        <dbReference type="EMBL" id="GAA1982519.1"/>
    </source>
</evidence>